<feature type="transmembrane region" description="Helical" evidence="1">
    <location>
        <begin position="549"/>
        <end position="571"/>
    </location>
</feature>
<dbReference type="InterPro" id="IPR011853">
    <property type="entry name" value="TRAP_DctM-Dct_fused"/>
</dbReference>
<evidence type="ECO:0000313" key="3">
    <source>
        <dbReference type="EMBL" id="MDQ0256295.1"/>
    </source>
</evidence>
<dbReference type="InterPro" id="IPR010656">
    <property type="entry name" value="DctM"/>
</dbReference>
<evidence type="ECO:0000313" key="4">
    <source>
        <dbReference type="Proteomes" id="UP001230005"/>
    </source>
</evidence>
<feature type="transmembrane region" description="Helical" evidence="1">
    <location>
        <begin position="163"/>
        <end position="186"/>
    </location>
</feature>
<feature type="transmembrane region" description="Helical" evidence="1">
    <location>
        <begin position="517"/>
        <end position="537"/>
    </location>
</feature>
<reference evidence="3 4" key="1">
    <citation type="submission" date="2023-07" db="EMBL/GenBank/DDBJ databases">
        <title>Genomic Encyclopedia of Type Strains, Phase IV (KMG-IV): sequencing the most valuable type-strain genomes for metagenomic binning, comparative biology and taxonomic classification.</title>
        <authorList>
            <person name="Goeker M."/>
        </authorList>
    </citation>
    <scope>NUCLEOTIDE SEQUENCE [LARGE SCALE GENOMIC DNA]</scope>
    <source>
        <strain evidence="3 4">DSM 9768</strain>
    </source>
</reference>
<keyword evidence="1" id="KW-0812">Transmembrane</keyword>
<feature type="transmembrane region" description="Helical" evidence="1">
    <location>
        <begin position="266"/>
        <end position="284"/>
    </location>
</feature>
<feature type="transmembrane region" description="Helical" evidence="1">
    <location>
        <begin position="290"/>
        <end position="310"/>
    </location>
</feature>
<keyword evidence="1" id="KW-1133">Transmembrane helix</keyword>
<proteinExistence type="predicted"/>
<sequence length="628" mass="67732">MKKYLGIVSIIGILWALFQIYIASYGTLNSQLQRTIHLAFALGLVFALFRRGEDSKNIFAKYSDYGLVFLSLASGAYIFIEFERLISRTRFVSDLQPFDYFFSIIVTILVLEASRRTVGKAMTILAVVFIAYGFVGPYIPGLLNHSGLPLKRFVEIMFFSGDGIVGIPVGVVVNYVFYFVLFAAFLEISGGGKLIIDIAFKLTGKAKGGPAKAAVFASSGMGTINGSSVANVASTGIFTIPLMKKAGYSPKFAAAIEALSSNGGQIMPPIMGAVAFLMATTLGVPYTDVVFAALIPALLYYVALFIMVHIQADKIKEKNKKTSDIDVELSTDTREILKRFHLLIPLLLLIYLIFSGSSLQVSAFYSIVLLVIISNLFPSTRTGITGTLDAFVNGAKSAVKVTIPCAVAGIIVGVVLHTGLGLKFSSLIIDWSFGITTLSIILIAIGCIIFGMGMPTTSAYIMASILLAPALQDLGFEPMAAHLFILYLAVMSMITPPVALAAYTASGIAGSDSHETGVYAFYLGIPGMIIAFSFLLNPSLLMMGSVNEIVWSSLTTLLGIFTLTISILGYIKGSVAPVYRILFLVTSIMLIIQDGITDTLGVISLICVFYLHIRSVRKRMEYRGEQIA</sequence>
<name>A0ABT9ZZA1_9BACI</name>
<keyword evidence="1" id="KW-0472">Membrane</keyword>
<dbReference type="PANTHER" id="PTHR43849">
    <property type="entry name" value="BLL3936 PROTEIN"/>
    <property type="match status" value="1"/>
</dbReference>
<feature type="transmembrane region" description="Helical" evidence="1">
    <location>
        <begin position="428"/>
        <end position="452"/>
    </location>
</feature>
<dbReference type="NCBIfam" id="TIGR02123">
    <property type="entry name" value="TRAP_fused"/>
    <property type="match status" value="1"/>
</dbReference>
<comment type="caution">
    <text evidence="3">The sequence shown here is derived from an EMBL/GenBank/DDBJ whole genome shotgun (WGS) entry which is preliminary data.</text>
</comment>
<evidence type="ECO:0000256" key="1">
    <source>
        <dbReference type="SAM" id="Phobius"/>
    </source>
</evidence>
<evidence type="ECO:0000259" key="2">
    <source>
        <dbReference type="Pfam" id="PF06808"/>
    </source>
</evidence>
<protein>
    <submittedName>
        <fullName evidence="3">TRAP transporter 4TM/12TM fusion protein</fullName>
    </submittedName>
</protein>
<dbReference type="Pfam" id="PF06808">
    <property type="entry name" value="DctM"/>
    <property type="match status" value="1"/>
</dbReference>
<feature type="transmembrane region" description="Helical" evidence="1">
    <location>
        <begin position="344"/>
        <end position="377"/>
    </location>
</feature>
<feature type="transmembrane region" description="Helical" evidence="1">
    <location>
        <begin position="125"/>
        <end position="143"/>
    </location>
</feature>
<dbReference type="RefSeq" id="WP_307328218.1">
    <property type="nucleotide sequence ID" value="NZ_JAUSUG010000016.1"/>
</dbReference>
<feature type="transmembrane region" description="Helical" evidence="1">
    <location>
        <begin position="483"/>
        <end position="505"/>
    </location>
</feature>
<feature type="transmembrane region" description="Helical" evidence="1">
    <location>
        <begin position="32"/>
        <end position="50"/>
    </location>
</feature>
<keyword evidence="4" id="KW-1185">Reference proteome</keyword>
<gene>
    <name evidence="3" type="ORF">J2S74_003715</name>
</gene>
<feature type="transmembrane region" description="Helical" evidence="1">
    <location>
        <begin position="7"/>
        <end position="26"/>
    </location>
</feature>
<dbReference type="EMBL" id="JAUSUG010000016">
    <property type="protein sequence ID" value="MDQ0256295.1"/>
    <property type="molecule type" value="Genomic_DNA"/>
</dbReference>
<feature type="domain" description="TRAP C4-dicarboxylate transport system permease DctM subunit" evidence="2">
    <location>
        <begin position="105"/>
        <end position="548"/>
    </location>
</feature>
<organism evidence="3 4">
    <name type="scientific">Evansella vedderi</name>
    <dbReference type="NCBI Taxonomy" id="38282"/>
    <lineage>
        <taxon>Bacteria</taxon>
        <taxon>Bacillati</taxon>
        <taxon>Bacillota</taxon>
        <taxon>Bacilli</taxon>
        <taxon>Bacillales</taxon>
        <taxon>Bacillaceae</taxon>
        <taxon>Evansella</taxon>
    </lineage>
</organism>
<feature type="transmembrane region" description="Helical" evidence="1">
    <location>
        <begin position="62"/>
        <end position="80"/>
    </location>
</feature>
<accession>A0ABT9ZZA1</accession>
<dbReference type="Proteomes" id="UP001230005">
    <property type="component" value="Unassembled WGS sequence"/>
</dbReference>
<feature type="transmembrane region" description="Helical" evidence="1">
    <location>
        <begin position="397"/>
        <end position="416"/>
    </location>
</feature>
<feature type="transmembrane region" description="Helical" evidence="1">
    <location>
        <begin position="100"/>
        <end position="118"/>
    </location>
</feature>
<dbReference type="PANTHER" id="PTHR43849:SF2">
    <property type="entry name" value="BLL3936 PROTEIN"/>
    <property type="match status" value="1"/>
</dbReference>
<feature type="transmembrane region" description="Helical" evidence="1">
    <location>
        <begin position="583"/>
        <end position="613"/>
    </location>
</feature>